<dbReference type="EMBL" id="BSEN01000003">
    <property type="protein sequence ID" value="GLJ75422.1"/>
    <property type="molecule type" value="Genomic_DNA"/>
</dbReference>
<dbReference type="Proteomes" id="UP001142372">
    <property type="component" value="Unassembled WGS sequence"/>
</dbReference>
<accession>A0A9W6LZA0</accession>
<dbReference type="CDD" id="cd18722">
    <property type="entry name" value="PIN_NicB-like"/>
    <property type="match status" value="1"/>
</dbReference>
<evidence type="ECO:0008006" key="3">
    <source>
        <dbReference type="Google" id="ProtNLM"/>
    </source>
</evidence>
<comment type="caution">
    <text evidence="1">The sequence shown here is derived from an EMBL/GenBank/DDBJ whole genome shotgun (WGS) entry which is preliminary data.</text>
</comment>
<dbReference type="Gene3D" id="3.40.50.1010">
    <property type="entry name" value="5'-nuclease"/>
    <property type="match status" value="1"/>
</dbReference>
<sequence length="245" mass="26862">MRIGVYIDGYNLYYGARSHCGTSTPGWRWLDVRELVRPYAAWSGSTLHRIVYCTARVDAIDSPSASTDQNIYLRALLESGAVDVISEGRYVSWAKEAPLVREPGGAYGPSLYVDAGESWDSKLPLRRGRDKATADPIILATVRKREEKGSDVNVASHLLFDVLSGGVDAAIVISNDSDLELPLRLARQRVPVGTVNPSTNPTAGALKGTPVEGAGRHWWKRLEVGDFRRSQLADPVGKYRKPAGW</sequence>
<name>A0A9W6LZA0_9MICO</name>
<organism evidence="1 2">
    <name type="scientific">Leifsonia poae</name>
    <dbReference type="NCBI Taxonomy" id="110933"/>
    <lineage>
        <taxon>Bacteria</taxon>
        <taxon>Bacillati</taxon>
        <taxon>Actinomycetota</taxon>
        <taxon>Actinomycetes</taxon>
        <taxon>Micrococcales</taxon>
        <taxon>Microbacteriaceae</taxon>
        <taxon>Leifsonia</taxon>
    </lineage>
</organism>
<protein>
    <recommendedName>
        <fullName evidence="3">NYN domain-containing protein</fullName>
    </recommendedName>
</protein>
<evidence type="ECO:0000313" key="2">
    <source>
        <dbReference type="Proteomes" id="UP001142372"/>
    </source>
</evidence>
<evidence type="ECO:0000313" key="1">
    <source>
        <dbReference type="EMBL" id="GLJ75422.1"/>
    </source>
</evidence>
<reference evidence="1" key="2">
    <citation type="submission" date="2023-01" db="EMBL/GenBank/DDBJ databases">
        <authorList>
            <person name="Sun Q."/>
            <person name="Evtushenko L."/>
        </authorList>
    </citation>
    <scope>NUCLEOTIDE SEQUENCE</scope>
    <source>
        <strain evidence="1">VKM Ac-1401</strain>
    </source>
</reference>
<gene>
    <name evidence="1" type="ORF">GCM10017584_09960</name>
</gene>
<keyword evidence="2" id="KW-1185">Reference proteome</keyword>
<reference evidence="1" key="1">
    <citation type="journal article" date="2014" name="Int. J. Syst. Evol. Microbiol.">
        <title>Complete genome sequence of Corynebacterium casei LMG S-19264T (=DSM 44701T), isolated from a smear-ripened cheese.</title>
        <authorList>
            <consortium name="US DOE Joint Genome Institute (JGI-PGF)"/>
            <person name="Walter F."/>
            <person name="Albersmeier A."/>
            <person name="Kalinowski J."/>
            <person name="Ruckert C."/>
        </authorList>
    </citation>
    <scope>NUCLEOTIDE SEQUENCE</scope>
    <source>
        <strain evidence="1">VKM Ac-1401</strain>
    </source>
</reference>
<proteinExistence type="predicted"/>
<dbReference type="AlphaFoldDB" id="A0A9W6LZA0"/>